<dbReference type="InterPro" id="IPR009009">
    <property type="entry name" value="RlpA-like_DPBB"/>
</dbReference>
<dbReference type="Pfam" id="PF01357">
    <property type="entry name" value="Expansin_C"/>
    <property type="match status" value="1"/>
</dbReference>
<dbReference type="PANTHER" id="PTHR31692:SF55">
    <property type="entry name" value="BETA-EXPANSIN 1A"/>
    <property type="match status" value="1"/>
</dbReference>
<dbReference type="PANTHER" id="PTHR31692">
    <property type="entry name" value="EXPANSIN-B3"/>
    <property type="match status" value="1"/>
</dbReference>
<gene>
    <name evidence="5" type="ORF">GUJ93_ZPchr0010g8711</name>
</gene>
<feature type="domain" description="Expansin-like CBD" evidence="4">
    <location>
        <begin position="182"/>
        <end position="263"/>
    </location>
</feature>
<evidence type="ECO:0000313" key="6">
    <source>
        <dbReference type="Proteomes" id="UP000729402"/>
    </source>
</evidence>
<evidence type="ECO:0000259" key="4">
    <source>
        <dbReference type="PROSITE" id="PS50843"/>
    </source>
</evidence>
<accession>A0A8J5THR3</accession>
<feature type="domain" description="Expansin-like EG45" evidence="3">
    <location>
        <begin position="62"/>
        <end position="168"/>
    </location>
</feature>
<dbReference type="EMBL" id="JAAALK010000082">
    <property type="protein sequence ID" value="KAG8083888.1"/>
    <property type="molecule type" value="Genomic_DNA"/>
</dbReference>
<feature type="signal peptide" evidence="2">
    <location>
        <begin position="1"/>
        <end position="23"/>
    </location>
</feature>
<dbReference type="Pfam" id="PF03330">
    <property type="entry name" value="DPBB_1"/>
    <property type="match status" value="1"/>
</dbReference>
<name>A0A8J5THR3_ZIZPA</name>
<dbReference type="SMART" id="SM00837">
    <property type="entry name" value="DPBB_1"/>
    <property type="match status" value="1"/>
</dbReference>
<dbReference type="InterPro" id="IPR007112">
    <property type="entry name" value="Expansin/allergen_DPBB_dom"/>
</dbReference>
<dbReference type="OrthoDB" id="644057at2759"/>
<organism evidence="5 6">
    <name type="scientific">Zizania palustris</name>
    <name type="common">Northern wild rice</name>
    <dbReference type="NCBI Taxonomy" id="103762"/>
    <lineage>
        <taxon>Eukaryota</taxon>
        <taxon>Viridiplantae</taxon>
        <taxon>Streptophyta</taxon>
        <taxon>Embryophyta</taxon>
        <taxon>Tracheophyta</taxon>
        <taxon>Spermatophyta</taxon>
        <taxon>Magnoliopsida</taxon>
        <taxon>Liliopsida</taxon>
        <taxon>Poales</taxon>
        <taxon>Poaceae</taxon>
        <taxon>BOP clade</taxon>
        <taxon>Oryzoideae</taxon>
        <taxon>Oryzeae</taxon>
        <taxon>Zizaniinae</taxon>
        <taxon>Zizania</taxon>
    </lineage>
</organism>
<reference evidence="5" key="2">
    <citation type="submission" date="2021-02" db="EMBL/GenBank/DDBJ databases">
        <authorList>
            <person name="Kimball J.A."/>
            <person name="Haas M.W."/>
            <person name="Macchietto M."/>
            <person name="Kono T."/>
            <person name="Duquette J."/>
            <person name="Shao M."/>
        </authorList>
    </citation>
    <scope>NUCLEOTIDE SEQUENCE</scope>
    <source>
        <tissue evidence="5">Fresh leaf tissue</tissue>
    </source>
</reference>
<sequence length="267" mass="28842">MVLPHSVVLAAAVLAVLVADGSCGPPSVPPGPNITTVYNGIWLPAKATWYGRPTGAGPDDNGGACGIKGVNLPPYNSMTSCGNVPIFKDGRGCGSCFEIKCEKPESCSEKPVVVFITDMNYDPISAYHFDLSGTAFGAMAKPGQESDLRHAGITDIQFRRVRCKLAQGQKIVFHVEKGSNPNYLAVLVKFVASDGDIVQMDLKEFGLPEWKPMRESWGAIWRMDTAKALVGPFSIRLTSESGKILVANDVVPTNWQPDTFYNSNIQF</sequence>
<evidence type="ECO:0000313" key="5">
    <source>
        <dbReference type="EMBL" id="KAG8083888.1"/>
    </source>
</evidence>
<dbReference type="Proteomes" id="UP000729402">
    <property type="component" value="Unassembled WGS sequence"/>
</dbReference>
<evidence type="ECO:0000259" key="3">
    <source>
        <dbReference type="PROSITE" id="PS50842"/>
    </source>
</evidence>
<dbReference type="InterPro" id="IPR007117">
    <property type="entry name" value="Expansin_CBD"/>
</dbReference>
<feature type="chain" id="PRO_5035153953" evidence="2">
    <location>
        <begin position="24"/>
        <end position="267"/>
    </location>
</feature>
<keyword evidence="6" id="KW-1185">Reference proteome</keyword>
<keyword evidence="1 2" id="KW-0732">Signal</keyword>
<protein>
    <submittedName>
        <fullName evidence="5">Uncharacterized protein</fullName>
    </submittedName>
</protein>
<dbReference type="CDD" id="cd22275">
    <property type="entry name" value="DPBB_EXPB_N"/>
    <property type="match status" value="1"/>
</dbReference>
<dbReference type="PROSITE" id="PS50842">
    <property type="entry name" value="EXPANSIN_EG45"/>
    <property type="match status" value="1"/>
</dbReference>
<comment type="caution">
    <text evidence="5">The sequence shown here is derived from an EMBL/GenBank/DDBJ whole genome shotgun (WGS) entry which is preliminary data.</text>
</comment>
<reference evidence="5" key="1">
    <citation type="journal article" date="2021" name="bioRxiv">
        <title>Whole Genome Assembly and Annotation of Northern Wild Rice, Zizania palustris L., Supports a Whole Genome Duplication in the Zizania Genus.</title>
        <authorList>
            <person name="Haas M."/>
            <person name="Kono T."/>
            <person name="Macchietto M."/>
            <person name="Millas R."/>
            <person name="McGilp L."/>
            <person name="Shao M."/>
            <person name="Duquette J."/>
            <person name="Hirsch C.N."/>
            <person name="Kimball J."/>
        </authorList>
    </citation>
    <scope>NUCLEOTIDE SEQUENCE</scope>
    <source>
        <tissue evidence="5">Fresh leaf tissue</tissue>
    </source>
</reference>
<dbReference type="PROSITE" id="PS50843">
    <property type="entry name" value="EXPANSIN_CBD"/>
    <property type="match status" value="1"/>
</dbReference>
<evidence type="ECO:0000256" key="2">
    <source>
        <dbReference type="SAM" id="SignalP"/>
    </source>
</evidence>
<dbReference type="AlphaFoldDB" id="A0A8J5THR3"/>
<evidence type="ECO:0000256" key="1">
    <source>
        <dbReference type="ARBA" id="ARBA00022729"/>
    </source>
</evidence>
<proteinExistence type="predicted"/>